<dbReference type="InterPro" id="IPR003961">
    <property type="entry name" value="FN3_dom"/>
</dbReference>
<dbReference type="PROSITE" id="PS50853">
    <property type="entry name" value="FN3"/>
    <property type="match status" value="1"/>
</dbReference>
<dbReference type="EMBL" id="CP034235">
    <property type="protein sequence ID" value="QGQ95121.1"/>
    <property type="molecule type" value="Genomic_DNA"/>
</dbReference>
<dbReference type="OrthoDB" id="179999at2"/>
<dbReference type="InterPro" id="IPR013780">
    <property type="entry name" value="Glyco_hydro_b"/>
</dbReference>
<dbReference type="SMART" id="SM00060">
    <property type="entry name" value="FN3"/>
    <property type="match status" value="1"/>
</dbReference>
<evidence type="ECO:0000313" key="3">
    <source>
        <dbReference type="Proteomes" id="UP000426246"/>
    </source>
</evidence>
<sequence>MRKKFSTRLLFASLMGVLLLQFSMPVFPMFSVPIAYAVDSIPPGAITDLGTTQTSSTSITISWTAPGNDGSTGTATSYDLRYSTDGVITETTWAAATAVSGEPTPSVAGSAQSMLISSLAASTRYWFALKTSDGTNVSAISNSPANLISDLSQVNVLSFNNNSYDARDRRLMRVIQPDYIHRSAFEWEGTQFQDRSFEGSKQSLDRLTKDGSMIGGGISANYWAPSFETIGPGVVVAQADAGNVGWSPTTSFVNRDSISGQNQLIYKAKKQIDNGFYGVEFDEYFMNGGHLASDIAQVMNTVRSYALSTFNRKVYISANSDYGGQMGWSYVANGTEAVDYYLNNYPIEAGKIFDGTVNHIPSLRTHSQTLSPKPVFYFVDFGSPYDTSGPDFSKWVNFTRVDNAQILASGAFPAQGRSFYNTIDGYQLGVFTQNANIAKFMKENKLLWHNLTWITPATLTTSISNVWKSAFSQTGRTILHLVNGNYNNTTQVMTTKTNFTTSITLASAPSRVWITTPDKPASTRKQILSTSNYTYSGGVLTITIPELQFHDVIVIEQGTAYDPVYSPMQVIFPFENPKNLPVGNKFHIIPLQTEGFSQNFTWYVNGIAGGNSTVGTVDSNGYYTAPSIIPSGGVVTIKAVSQEMTTIFNQFDLTITSAPSVPWNDAFTSDTVGQVPANWAVIDGYGDWKLDLDGATKVLHNFNLSDGSVQAGTAQYSPLIASGNQSWTNYNYKYSVKTLKTPLVWYGDPGSKPDTHIGIVFRFKDNKNYYEYRLCYDNQIRLFKTVNGITTSIGLPAPAAFPAVNTYVDLEVKLTGASFQMYVNNALVRSDSDNSIASGGIGITTDLTENEFKNIAVTANTGSTPGSIATTIDDLTEYSKIFSHSANLFFDGSTPLNLGGDTSRLARTTNTSEAIIYKAALGMDLNHFAVDTWFWPSEPTIDFQFYTSPDNTTYSLFMPLKSAIAGASGIWNEVSYSGSLPIGTQYLKIVYMNTTANAFNPQIGKAVISSQIPIVDNLNDYSLSYAHSANLYFDGSNPANLGGDTSRLARTTNSSESIVFQSLSGTDMTTFSTDTWFYPGEAMVDYQLYSSPDNSNYTLFTPVKATTFGTGSGWNKVVYSGLLPAGTKYLKMVFPTTINAWNPQIGAFKYGSQASLTDNLNDFSYSATRSFNLYFDGSSSVNLGGDTSRLTRSTNSFENIVYAISLAHSMSVDTWFWPGEAKVDFKFYYSPDNITYTSLSPTLTNVTGTGSNWNKTTYTGTLPIGTRYLKIEYRNTSSNPWNPQLGKVILK</sequence>
<dbReference type="InterPro" id="IPR036116">
    <property type="entry name" value="FN3_sf"/>
</dbReference>
<keyword evidence="3" id="KW-1185">Reference proteome</keyword>
<feature type="domain" description="Fibronectin type-III" evidence="1">
    <location>
        <begin position="42"/>
        <end position="152"/>
    </location>
</feature>
<dbReference type="Gene3D" id="2.60.40.10">
    <property type="entry name" value="Immunoglobulins"/>
    <property type="match status" value="1"/>
</dbReference>
<dbReference type="InterPro" id="IPR013783">
    <property type="entry name" value="Ig-like_fold"/>
</dbReference>
<evidence type="ECO:0000313" key="2">
    <source>
        <dbReference type="EMBL" id="QGQ95121.1"/>
    </source>
</evidence>
<dbReference type="KEGG" id="ppsc:EHS13_09595"/>
<organism evidence="2 3">
    <name type="scientific">Paenibacillus psychroresistens</name>
    <dbReference type="NCBI Taxonomy" id="1778678"/>
    <lineage>
        <taxon>Bacteria</taxon>
        <taxon>Bacillati</taxon>
        <taxon>Bacillota</taxon>
        <taxon>Bacilli</taxon>
        <taxon>Bacillales</taxon>
        <taxon>Paenibacillaceae</taxon>
        <taxon>Paenibacillus</taxon>
    </lineage>
</organism>
<proteinExistence type="predicted"/>
<name>A0A6B8RF54_9BACL</name>
<dbReference type="RefSeq" id="WP_155700136.1">
    <property type="nucleotide sequence ID" value="NZ_CP034235.1"/>
</dbReference>
<dbReference type="Gene3D" id="2.60.40.1180">
    <property type="entry name" value="Golgi alpha-mannosidase II"/>
    <property type="match status" value="1"/>
</dbReference>
<dbReference type="SUPFAM" id="SSF49265">
    <property type="entry name" value="Fibronectin type III"/>
    <property type="match status" value="1"/>
</dbReference>
<dbReference type="Proteomes" id="UP000426246">
    <property type="component" value="Chromosome"/>
</dbReference>
<dbReference type="Pfam" id="PF00041">
    <property type="entry name" value="fn3"/>
    <property type="match status" value="1"/>
</dbReference>
<gene>
    <name evidence="2" type="ORF">EHS13_09595</name>
</gene>
<evidence type="ECO:0000259" key="1">
    <source>
        <dbReference type="PROSITE" id="PS50853"/>
    </source>
</evidence>
<dbReference type="Gene3D" id="2.60.120.560">
    <property type="entry name" value="Exo-inulinase, domain 1"/>
    <property type="match status" value="1"/>
</dbReference>
<protein>
    <recommendedName>
        <fullName evidence="1">Fibronectin type-III domain-containing protein</fullName>
    </recommendedName>
</protein>
<reference evidence="3" key="1">
    <citation type="submission" date="2018-11" db="EMBL/GenBank/DDBJ databases">
        <title>Complete genome sequence of Paenibacillus sp. ML311-T8.</title>
        <authorList>
            <person name="Nam Y.-D."/>
            <person name="Kang J."/>
            <person name="Chung W.-H."/>
            <person name="Park Y.S."/>
        </authorList>
    </citation>
    <scope>NUCLEOTIDE SEQUENCE [LARGE SCALE GENOMIC DNA]</scope>
    <source>
        <strain evidence="3">ML311-T8</strain>
    </source>
</reference>
<accession>A0A6B8RF54</accession>